<feature type="region of interest" description="Disordered" evidence="2">
    <location>
        <begin position="451"/>
        <end position="494"/>
    </location>
</feature>
<evidence type="ECO:0000313" key="3">
    <source>
        <dbReference type="EMBL" id="CEM36572.1"/>
    </source>
</evidence>
<dbReference type="Gene3D" id="2.130.10.10">
    <property type="entry name" value="YVTN repeat-like/Quinoprotein amine dehydrogenase"/>
    <property type="match status" value="2"/>
</dbReference>
<evidence type="ECO:0000313" key="4">
    <source>
        <dbReference type="Proteomes" id="UP000041254"/>
    </source>
</evidence>
<dbReference type="InParanoid" id="A0A0G4GZR2"/>
<feature type="compositionally biased region" description="Basic and acidic residues" evidence="2">
    <location>
        <begin position="1123"/>
        <end position="1132"/>
    </location>
</feature>
<dbReference type="InterPro" id="IPR015943">
    <property type="entry name" value="WD40/YVTN_repeat-like_dom_sf"/>
</dbReference>
<feature type="compositionally biased region" description="Basic and acidic residues" evidence="2">
    <location>
        <begin position="253"/>
        <end position="268"/>
    </location>
</feature>
<keyword evidence="1" id="KW-0853">WD repeat</keyword>
<protein>
    <submittedName>
        <fullName evidence="3">Uncharacterized protein</fullName>
    </submittedName>
</protein>
<feature type="repeat" description="WD" evidence="1">
    <location>
        <begin position="1227"/>
        <end position="1260"/>
    </location>
</feature>
<feature type="compositionally biased region" description="Pro residues" evidence="2">
    <location>
        <begin position="456"/>
        <end position="466"/>
    </location>
</feature>
<feature type="compositionally biased region" description="Basic and acidic residues" evidence="2">
    <location>
        <begin position="882"/>
        <end position="901"/>
    </location>
</feature>
<feature type="region of interest" description="Disordered" evidence="2">
    <location>
        <begin position="566"/>
        <end position="594"/>
    </location>
</feature>
<feature type="compositionally biased region" description="Acidic residues" evidence="2">
    <location>
        <begin position="1162"/>
        <end position="1171"/>
    </location>
</feature>
<dbReference type="InterPro" id="IPR011047">
    <property type="entry name" value="Quinoprotein_ADH-like_sf"/>
</dbReference>
<feature type="compositionally biased region" description="Low complexity" evidence="2">
    <location>
        <begin position="1144"/>
        <end position="1157"/>
    </location>
</feature>
<name>A0A0G4GZR2_VITBC</name>
<dbReference type="Pfam" id="PF00400">
    <property type="entry name" value="WD40"/>
    <property type="match status" value="2"/>
</dbReference>
<proteinExistence type="predicted"/>
<feature type="compositionally biased region" description="Gly residues" evidence="2">
    <location>
        <begin position="583"/>
        <end position="594"/>
    </location>
</feature>
<feature type="region of interest" description="Disordered" evidence="2">
    <location>
        <begin position="1115"/>
        <end position="1191"/>
    </location>
</feature>
<dbReference type="InterPro" id="IPR001680">
    <property type="entry name" value="WD40_rpt"/>
</dbReference>
<feature type="compositionally biased region" description="Low complexity" evidence="2">
    <location>
        <begin position="908"/>
        <end position="918"/>
    </location>
</feature>
<feature type="compositionally biased region" description="Basic and acidic residues" evidence="2">
    <location>
        <begin position="814"/>
        <end position="831"/>
    </location>
</feature>
<dbReference type="SUPFAM" id="SSF50998">
    <property type="entry name" value="Quinoprotein alcohol dehydrogenase-like"/>
    <property type="match status" value="1"/>
</dbReference>
<dbReference type="OrthoDB" id="2015720at2759"/>
<feature type="compositionally biased region" description="Low complexity" evidence="2">
    <location>
        <begin position="206"/>
        <end position="220"/>
    </location>
</feature>
<dbReference type="Proteomes" id="UP000041254">
    <property type="component" value="Unassembled WGS sequence"/>
</dbReference>
<dbReference type="EMBL" id="CDMY01000897">
    <property type="protein sequence ID" value="CEM36572.1"/>
    <property type="molecule type" value="Genomic_DNA"/>
</dbReference>
<feature type="compositionally biased region" description="Pro residues" evidence="2">
    <location>
        <begin position="718"/>
        <end position="734"/>
    </location>
</feature>
<feature type="compositionally biased region" description="Acidic residues" evidence="2">
    <location>
        <begin position="941"/>
        <end position="951"/>
    </location>
</feature>
<feature type="region of interest" description="Disordered" evidence="2">
    <location>
        <begin position="699"/>
        <end position="739"/>
    </location>
</feature>
<feature type="compositionally biased region" description="Pro residues" evidence="2">
    <location>
        <begin position="144"/>
        <end position="161"/>
    </location>
</feature>
<feature type="compositionally biased region" description="Pro residues" evidence="2">
    <location>
        <begin position="1133"/>
        <end position="1143"/>
    </location>
</feature>
<reference evidence="3 4" key="1">
    <citation type="submission" date="2014-11" db="EMBL/GenBank/DDBJ databases">
        <authorList>
            <person name="Zhu J."/>
            <person name="Qi W."/>
            <person name="Song R."/>
        </authorList>
    </citation>
    <scope>NUCLEOTIDE SEQUENCE [LARGE SCALE GENOMIC DNA]</scope>
</reference>
<dbReference type="VEuPathDB" id="CryptoDB:Vbra_19143"/>
<feature type="compositionally biased region" description="Acidic residues" evidence="2">
    <location>
        <begin position="173"/>
        <end position="200"/>
    </location>
</feature>
<dbReference type="PROSITE" id="PS50082">
    <property type="entry name" value="WD_REPEATS_2"/>
    <property type="match status" value="1"/>
</dbReference>
<dbReference type="PANTHER" id="PTHR48125">
    <property type="entry name" value="LP07818P1"/>
    <property type="match status" value="1"/>
</dbReference>
<accession>A0A0G4GZR2</accession>
<feature type="region of interest" description="Disordered" evidence="2">
    <location>
        <begin position="792"/>
        <end position="918"/>
    </location>
</feature>
<dbReference type="SMART" id="SM00320">
    <property type="entry name" value="WD40"/>
    <property type="match status" value="3"/>
</dbReference>
<evidence type="ECO:0000256" key="1">
    <source>
        <dbReference type="PROSITE-ProRule" id="PRU00221"/>
    </source>
</evidence>
<gene>
    <name evidence="3" type="ORF">Vbra_19143</name>
</gene>
<sequence>MDRLDPDSSTNLLGFLDWRGLSRLNEVNRHWNGATSAEDNRLWQQAYEALVTLEEDERDGGEGGGLTPLIDRPFGDAAVGWRISVYDEYSGRWNEGEVRAFTQAEGLFRVQFDDGRLEWESEQRRGDRWHNSGKSRIFWLAPPGIIPQQPPPPTPPSPLMPVPTGIPLQVGGGDEDQDNAPEQDEDDNENDNDLLLDDAEFPLPAPAAAAAAASSSAAAGVGVGGSDGRNDADDEIDLELTVDGRWIGQNPLRAREPPQTHPEDRPVRQESSQSRGPHRPPPIPFPLPARSASAPPPDEPRDEPSSSEDENDAADRPPSARPPRVDPYQPTPRQGSADQVDGDASPYLRADEHRRRMNRQRLQEYVRRPTGRDGGRGRLLPPLKFVRWRDEVRQNVTYVPTDLVIAIHHHGDEVLYCCFSHNGRLLASCSRDGTTLIYRVSDIFNYVQGTSSRPAIPSPPPPPPHKPFARSSFLPSPLRGGQPHPRLPRNPRPVRRFIHSNTPCRCVWSPDDRYLLVCTEATMGDSFGSPSKAELWDVRRSECVIKTVCSPFDVYAVWLSGGGLSSGPTAGPASSPGPSPSGPSGGGGGSGGGSVPSYRFMATESASYDFAQDRWKQTLAVSDVRGRVHRRLTLRMEAMSYARNIEVEGNDHFVAFVAGSNCHLSDLICLMPLNNGEGGWESSEVYRTAAARSRAWLKERAAQPPQPQQQPQQQQLLPVPPGGDPQPPPTPPPTQEQEHAGLARVLRESGNDGVRDSRCRGEGNVYVADIRVQDDRYRFSYQRAPTRSLRGRSLLRGATDDEIRMPPRPPSHRALTDHQEPPPTDVREGLTRLRPRFPSSIVRTIKRRRSQQATKDAAEASAGPSLRPRSGVLSLLRRHRRREDGDRDGEHDDDHMRDDHPPSPPAAPAAAAAAARPSVCDDDRLSLASIDSDWAAHCQAPDDEEESEDNDGVFGMHLPTPPPLGHPHALPGPHRATGSGRDDDRMAVDEGEGEGEDHGGGPLVESVSVESTNDWRPLVVIDARAGVLTLRVTQDGQFLLVNCRPFEGSQYLRLRLLDRLSAVRQPKPDLKSAMEVHIYHIPTLTKVAVLKGHVAFTTKACPFLINLMEGGPGPDLPFPPIHHTRDTHDHPAPKPTPSSPPPAAAAAAAAAAPSSSARDADAMMDQDEPSDGQEPSSSCVEGARRPAGVCGQQQPPWRCYDFVASGSEDHRVYVWHMRHQRLVSILANGHTDVVNSVSWNSGVPGLLASCGDEGHVCLWSPRRLKHHIIRHGASALPWRRNTADLPVARREQ</sequence>
<dbReference type="OMA" id="RMEAVEC"/>
<dbReference type="PANTHER" id="PTHR48125:SF10">
    <property type="entry name" value="OS12G0136300 PROTEIN"/>
    <property type="match status" value="1"/>
</dbReference>
<evidence type="ECO:0000256" key="2">
    <source>
        <dbReference type="SAM" id="MobiDB-lite"/>
    </source>
</evidence>
<organism evidence="3 4">
    <name type="scientific">Vitrella brassicaformis (strain CCMP3155)</name>
    <dbReference type="NCBI Taxonomy" id="1169540"/>
    <lineage>
        <taxon>Eukaryota</taxon>
        <taxon>Sar</taxon>
        <taxon>Alveolata</taxon>
        <taxon>Colpodellida</taxon>
        <taxon>Vitrellaceae</taxon>
        <taxon>Vitrella</taxon>
    </lineage>
</organism>
<feature type="region of interest" description="Disordered" evidence="2">
    <location>
        <begin position="938"/>
        <end position="1006"/>
    </location>
</feature>
<dbReference type="STRING" id="1169540.A0A0G4GZR2"/>
<feature type="compositionally biased region" description="Basic and acidic residues" evidence="2">
    <location>
        <begin position="361"/>
        <end position="375"/>
    </location>
</feature>
<keyword evidence="4" id="KW-1185">Reference proteome</keyword>
<feature type="region of interest" description="Disordered" evidence="2">
    <location>
        <begin position="142"/>
        <end position="375"/>
    </location>
</feature>